<dbReference type="InterPro" id="IPR017998">
    <property type="entry name" value="Chaperone_TCP-1"/>
</dbReference>
<name>A0A077Z9B0_TRITR</name>
<proteinExistence type="inferred from homology"/>
<keyword evidence="2" id="KW-0547">Nucleotide-binding</keyword>
<dbReference type="AlphaFoldDB" id="A0A077Z9B0"/>
<dbReference type="EMBL" id="HG806018">
    <property type="protein sequence ID" value="CDW56208.1"/>
    <property type="molecule type" value="Genomic_DNA"/>
</dbReference>
<evidence type="ECO:0000256" key="1">
    <source>
        <dbReference type="ARBA" id="ARBA00008020"/>
    </source>
</evidence>
<dbReference type="PANTHER" id="PTHR11353">
    <property type="entry name" value="CHAPERONIN"/>
    <property type="match status" value="1"/>
</dbReference>
<dbReference type="Proteomes" id="UP000030665">
    <property type="component" value="Unassembled WGS sequence"/>
</dbReference>
<protein>
    <submittedName>
        <fullName evidence="5">Cpn60 TCP1 domain containing protein</fullName>
    </submittedName>
</protein>
<reference evidence="5" key="1">
    <citation type="submission" date="2014-01" db="EMBL/GenBank/DDBJ databases">
        <authorList>
            <person name="Aslett M."/>
        </authorList>
    </citation>
    <scope>NUCLEOTIDE SEQUENCE</scope>
</reference>
<evidence type="ECO:0000313" key="5">
    <source>
        <dbReference type="EMBL" id="CDW56208.1"/>
    </source>
</evidence>
<dbReference type="InterPro" id="IPR002423">
    <property type="entry name" value="Cpn60/GroEL/TCP-1"/>
</dbReference>
<dbReference type="InterPro" id="IPR027409">
    <property type="entry name" value="GroEL-like_apical_dom_sf"/>
</dbReference>
<dbReference type="STRING" id="36087.A0A077Z9B0"/>
<dbReference type="Gene3D" id="3.50.7.10">
    <property type="entry name" value="GroEL"/>
    <property type="match status" value="1"/>
</dbReference>
<evidence type="ECO:0000256" key="2">
    <source>
        <dbReference type="ARBA" id="ARBA00022741"/>
    </source>
</evidence>
<dbReference type="InterPro" id="IPR027410">
    <property type="entry name" value="TCP-1-like_intermed_sf"/>
</dbReference>
<dbReference type="SUPFAM" id="SSF54849">
    <property type="entry name" value="GroEL-intermediate domain like"/>
    <property type="match status" value="1"/>
</dbReference>
<dbReference type="GO" id="GO:0140662">
    <property type="term" value="F:ATP-dependent protein folding chaperone"/>
    <property type="evidence" value="ECO:0007669"/>
    <property type="project" value="InterPro"/>
</dbReference>
<dbReference type="Pfam" id="PF00118">
    <property type="entry name" value="Cpn60_TCP1"/>
    <property type="match status" value="1"/>
</dbReference>
<evidence type="ECO:0000256" key="4">
    <source>
        <dbReference type="ARBA" id="ARBA00023186"/>
    </source>
</evidence>
<keyword evidence="6" id="KW-1185">Reference proteome</keyword>
<keyword evidence="3" id="KW-0067">ATP-binding</keyword>
<reference evidence="5" key="2">
    <citation type="submission" date="2014-03" db="EMBL/GenBank/DDBJ databases">
        <title>The whipworm genome and dual-species transcriptomics of an intimate host-pathogen interaction.</title>
        <authorList>
            <person name="Foth B.J."/>
            <person name="Tsai I.J."/>
            <person name="Reid A.J."/>
            <person name="Bancroft A.J."/>
            <person name="Nichol S."/>
            <person name="Tracey A."/>
            <person name="Holroyd N."/>
            <person name="Cotton J.A."/>
            <person name="Stanley E.J."/>
            <person name="Zarowiecki M."/>
            <person name="Liu J.Z."/>
            <person name="Huckvale T."/>
            <person name="Cooper P.J."/>
            <person name="Grencis R.K."/>
            <person name="Berriman M."/>
        </authorList>
    </citation>
    <scope>NUCLEOTIDE SEQUENCE [LARGE SCALE GENOMIC DNA]</scope>
</reference>
<keyword evidence="4" id="KW-0143">Chaperone</keyword>
<dbReference type="GO" id="GO:0005524">
    <property type="term" value="F:ATP binding"/>
    <property type="evidence" value="ECO:0007669"/>
    <property type="project" value="UniProtKB-KW"/>
</dbReference>
<organism evidence="5 6">
    <name type="scientific">Trichuris trichiura</name>
    <name type="common">Whipworm</name>
    <name type="synonym">Trichocephalus trichiurus</name>
    <dbReference type="NCBI Taxonomy" id="36087"/>
    <lineage>
        <taxon>Eukaryota</taxon>
        <taxon>Metazoa</taxon>
        <taxon>Ecdysozoa</taxon>
        <taxon>Nematoda</taxon>
        <taxon>Enoplea</taxon>
        <taxon>Dorylaimia</taxon>
        <taxon>Trichinellida</taxon>
        <taxon>Trichuridae</taxon>
        <taxon>Trichuris</taxon>
    </lineage>
</organism>
<dbReference type="InterPro" id="IPR027413">
    <property type="entry name" value="GROEL-like_equatorial_sf"/>
</dbReference>
<dbReference type="Gene3D" id="3.30.260.10">
    <property type="entry name" value="TCP-1-like chaperonin intermediate domain"/>
    <property type="match status" value="1"/>
</dbReference>
<dbReference type="SUPFAM" id="SSF52029">
    <property type="entry name" value="GroEL apical domain-like"/>
    <property type="match status" value="1"/>
</dbReference>
<evidence type="ECO:0000256" key="3">
    <source>
        <dbReference type="ARBA" id="ARBA00022840"/>
    </source>
</evidence>
<gene>
    <name evidence="5" type="ORF">TTRE_0000448301</name>
</gene>
<accession>A0A077Z9B0</accession>
<sequence>MKNISVIRRIRRTDSDRLAKLAGATVAHDPVDLTERDVGTKASELYAETIGAEYFTFVINDEDTEACILLPRNPNKDILMEMDRNLQDALHVVGNVFLNPKVLLGGGGAIEIAFAQFRTPILLLRVDEILNGLQKKRTLINLSRINGI</sequence>
<dbReference type="OrthoDB" id="275057at2759"/>
<comment type="similarity">
    <text evidence="1">Belongs to the TCP-1 chaperonin family.</text>
</comment>
<dbReference type="Gene3D" id="1.10.560.10">
    <property type="entry name" value="GroEL-like equatorial domain"/>
    <property type="match status" value="1"/>
</dbReference>
<evidence type="ECO:0000313" key="6">
    <source>
        <dbReference type="Proteomes" id="UP000030665"/>
    </source>
</evidence>